<dbReference type="Gene3D" id="3.40.50.2000">
    <property type="entry name" value="Glycogen Phosphorylase B"/>
    <property type="match status" value="2"/>
</dbReference>
<keyword evidence="5" id="KW-1185">Reference proteome</keyword>
<dbReference type="Pfam" id="PF13439">
    <property type="entry name" value="Glyco_transf_4"/>
    <property type="match status" value="1"/>
</dbReference>
<dbReference type="CDD" id="cd03814">
    <property type="entry name" value="GT4-like"/>
    <property type="match status" value="1"/>
</dbReference>
<dbReference type="InterPro" id="IPR028098">
    <property type="entry name" value="Glyco_trans_4-like_N"/>
</dbReference>
<evidence type="ECO:0000313" key="5">
    <source>
        <dbReference type="Proteomes" id="UP000244754"/>
    </source>
</evidence>
<name>A0A2S0WD54_9CORY</name>
<dbReference type="RefSeq" id="WP_108403687.1">
    <property type="nucleotide sequence ID" value="NZ_CP026948.1"/>
</dbReference>
<dbReference type="SUPFAM" id="SSF53756">
    <property type="entry name" value="UDP-Glycosyltransferase/glycogen phosphorylase"/>
    <property type="match status" value="1"/>
</dbReference>
<dbReference type="PANTHER" id="PTHR45947:SF3">
    <property type="entry name" value="SULFOQUINOVOSYL TRANSFERASE SQD2"/>
    <property type="match status" value="1"/>
</dbReference>
<protein>
    <submittedName>
        <fullName evidence="4">Glycosyl transferase</fullName>
    </submittedName>
</protein>
<evidence type="ECO:0000313" key="4">
    <source>
        <dbReference type="EMBL" id="AWB83699.1"/>
    </source>
</evidence>
<dbReference type="PANTHER" id="PTHR45947">
    <property type="entry name" value="SULFOQUINOVOSYL TRANSFERASE SQD2"/>
    <property type="match status" value="1"/>
</dbReference>
<dbReference type="Proteomes" id="UP000244754">
    <property type="component" value="Chromosome"/>
</dbReference>
<proteinExistence type="predicted"/>
<sequence length="376" mass="41113">MRIAIFTEVFLPKIDGIVTRITRTLDELAALGHEVVVFAPGNPVQSYAGFRVVTVPSVPFWPIYPENHVGALHPGIYRELRAFDPDVVHCVNPIWTAGWSALIAEKMGYPILASFHTDVPEYTRKLGIGWMRRPALWGIRTFHSRAKVNLVTSAPMLEKASDYGIDNVEVWPKAVDTVGFAPSKSEPAMRAMLSGGNPDDPLVTYVGRISAEKSTARTLGIMERVRERVPTARLALIGAGPQLEELRRTMDRDWITFTGYLSGAQLHSAYASGDVLLFPSTTETLGFAALEALASGVPVVGARAGGLPYVIDDGITGYTVDPQRSDAEWAGPVARLLTDAQARGEFSRAARAEAERWSWRSATQRLVEFYGAACAE</sequence>
<dbReference type="KEGG" id="clia:C3E79_03695"/>
<dbReference type="InterPro" id="IPR050194">
    <property type="entry name" value="Glycosyltransferase_grp1"/>
</dbReference>
<keyword evidence="1" id="KW-0328">Glycosyltransferase</keyword>
<dbReference type="OrthoDB" id="5242526at2"/>
<dbReference type="GO" id="GO:1901137">
    <property type="term" value="P:carbohydrate derivative biosynthetic process"/>
    <property type="evidence" value="ECO:0007669"/>
    <property type="project" value="UniProtKB-ARBA"/>
</dbReference>
<dbReference type="GO" id="GO:0016757">
    <property type="term" value="F:glycosyltransferase activity"/>
    <property type="evidence" value="ECO:0007669"/>
    <property type="project" value="UniProtKB-KW"/>
</dbReference>
<feature type="domain" description="Glycosyltransferase subfamily 4-like N-terminal" evidence="3">
    <location>
        <begin position="15"/>
        <end position="177"/>
    </location>
</feature>
<dbReference type="GO" id="GO:1903509">
    <property type="term" value="P:liposaccharide metabolic process"/>
    <property type="evidence" value="ECO:0007669"/>
    <property type="project" value="UniProtKB-ARBA"/>
</dbReference>
<dbReference type="Pfam" id="PF13692">
    <property type="entry name" value="Glyco_trans_1_4"/>
    <property type="match status" value="1"/>
</dbReference>
<reference evidence="5" key="1">
    <citation type="submission" date="2018-01" db="EMBL/GenBank/DDBJ databases">
        <authorList>
            <person name="Li J."/>
        </authorList>
    </citation>
    <scope>NUCLEOTIDE SEQUENCE [LARGE SCALE GENOMIC DNA]</scope>
    <source>
        <strain evidence="5">2184</strain>
    </source>
</reference>
<evidence type="ECO:0000259" key="3">
    <source>
        <dbReference type="Pfam" id="PF13439"/>
    </source>
</evidence>
<dbReference type="AlphaFoldDB" id="A0A2S0WD54"/>
<evidence type="ECO:0000256" key="1">
    <source>
        <dbReference type="ARBA" id="ARBA00022676"/>
    </source>
</evidence>
<keyword evidence="2 4" id="KW-0808">Transferase</keyword>
<evidence type="ECO:0000256" key="2">
    <source>
        <dbReference type="ARBA" id="ARBA00022679"/>
    </source>
</evidence>
<organism evidence="4 5">
    <name type="scientific">Corynebacterium liangguodongii</name>
    <dbReference type="NCBI Taxonomy" id="2079535"/>
    <lineage>
        <taxon>Bacteria</taxon>
        <taxon>Bacillati</taxon>
        <taxon>Actinomycetota</taxon>
        <taxon>Actinomycetes</taxon>
        <taxon>Mycobacteriales</taxon>
        <taxon>Corynebacteriaceae</taxon>
        <taxon>Corynebacterium</taxon>
    </lineage>
</organism>
<gene>
    <name evidence="4" type="ORF">C3E79_03695</name>
</gene>
<accession>A0A2S0WD54</accession>
<dbReference type="EMBL" id="CP026948">
    <property type="protein sequence ID" value="AWB83699.1"/>
    <property type="molecule type" value="Genomic_DNA"/>
</dbReference>